<sequence length="261" mass="28006">MTSQWNTTTKWATLAIAGLAGAWTLFHIIWSIAGQTSDDYWGIALLILFFLALIVAFIQYFEERPALKAVPSAERFPEPTIARFFFGSEGSSGIWFVIRMEVGASWLLAGWEKMQSPAWGTSGKAIGGFVTGALAKTAGANPSVQGWYAWFLQHAVQPNAGLFAFLITYGEIAVGLGVLLGILTGIAAGFGVLMNFNYLLAGTVSVNPVLGMLGLFLVFSWRVCGWIGGDQWILPALGLPWKPGSGFRPKAVVASTPAPIV</sequence>
<gene>
    <name evidence="2" type="ORF">KDA_05510</name>
</gene>
<feature type="transmembrane region" description="Helical" evidence="1">
    <location>
        <begin position="196"/>
        <end position="219"/>
    </location>
</feature>
<dbReference type="Proteomes" id="UP000287171">
    <property type="component" value="Unassembled WGS sequence"/>
</dbReference>
<keyword evidence="1" id="KW-1133">Transmembrane helix</keyword>
<evidence type="ECO:0000256" key="1">
    <source>
        <dbReference type="SAM" id="Phobius"/>
    </source>
</evidence>
<dbReference type="AlphaFoldDB" id="A0A402B186"/>
<feature type="transmembrane region" description="Helical" evidence="1">
    <location>
        <begin position="12"/>
        <end position="34"/>
    </location>
</feature>
<evidence type="ECO:0000313" key="3">
    <source>
        <dbReference type="Proteomes" id="UP000287171"/>
    </source>
</evidence>
<dbReference type="RefSeq" id="WP_218027404.1">
    <property type="nucleotide sequence ID" value="NZ_BIFT01000001.1"/>
</dbReference>
<evidence type="ECO:0008006" key="4">
    <source>
        <dbReference type="Google" id="ProtNLM"/>
    </source>
</evidence>
<organism evidence="2 3">
    <name type="scientific">Dictyobacter alpinus</name>
    <dbReference type="NCBI Taxonomy" id="2014873"/>
    <lineage>
        <taxon>Bacteria</taxon>
        <taxon>Bacillati</taxon>
        <taxon>Chloroflexota</taxon>
        <taxon>Ktedonobacteria</taxon>
        <taxon>Ktedonobacterales</taxon>
        <taxon>Dictyobacteraceae</taxon>
        <taxon>Dictyobacter</taxon>
    </lineage>
</organism>
<name>A0A402B186_9CHLR</name>
<keyword evidence="3" id="KW-1185">Reference proteome</keyword>
<dbReference type="EMBL" id="BIFT01000001">
    <property type="protein sequence ID" value="GCE25067.1"/>
    <property type="molecule type" value="Genomic_DNA"/>
</dbReference>
<feature type="transmembrane region" description="Helical" evidence="1">
    <location>
        <begin position="162"/>
        <end position="190"/>
    </location>
</feature>
<dbReference type="PANTHER" id="PTHR39157">
    <property type="entry name" value="INTEGRAL MEMBRANE PROTEIN-RELATED"/>
    <property type="match status" value="1"/>
</dbReference>
<comment type="caution">
    <text evidence="2">The sequence shown here is derived from an EMBL/GenBank/DDBJ whole genome shotgun (WGS) entry which is preliminary data.</text>
</comment>
<dbReference type="PANTHER" id="PTHR39157:SF1">
    <property type="entry name" value="DOXX FAMILY PROTEIN"/>
    <property type="match status" value="1"/>
</dbReference>
<evidence type="ECO:0000313" key="2">
    <source>
        <dbReference type="EMBL" id="GCE25067.1"/>
    </source>
</evidence>
<feature type="transmembrane region" description="Helical" evidence="1">
    <location>
        <begin position="40"/>
        <end position="61"/>
    </location>
</feature>
<accession>A0A402B186</accession>
<keyword evidence="1" id="KW-0472">Membrane</keyword>
<proteinExistence type="predicted"/>
<keyword evidence="1" id="KW-0812">Transmembrane</keyword>
<protein>
    <recommendedName>
        <fullName evidence="4">DoxX family protein</fullName>
    </recommendedName>
</protein>
<reference evidence="3" key="1">
    <citation type="submission" date="2018-12" db="EMBL/GenBank/DDBJ databases">
        <title>Tengunoibacter tsumagoiensis gen. nov., sp. nov., Dictyobacter kobayashii sp. nov., D. alpinus sp. nov., and D. joshuensis sp. nov. and description of Dictyobacteraceae fam. nov. within the order Ktedonobacterales isolated from Tengu-no-mugimeshi.</title>
        <authorList>
            <person name="Wang C.M."/>
            <person name="Zheng Y."/>
            <person name="Sakai Y."/>
            <person name="Toyoda A."/>
            <person name="Minakuchi Y."/>
            <person name="Abe K."/>
            <person name="Yokota A."/>
            <person name="Yabe S."/>
        </authorList>
    </citation>
    <scope>NUCLEOTIDE SEQUENCE [LARGE SCALE GENOMIC DNA]</scope>
    <source>
        <strain evidence="3">Uno16</strain>
    </source>
</reference>